<evidence type="ECO:0000313" key="2">
    <source>
        <dbReference type="Proteomes" id="UP000032336"/>
    </source>
</evidence>
<dbReference type="AlphaFoldDB" id="A0A0D8FRZ8"/>
<dbReference type="RefSeq" id="WP_035390765.1">
    <property type="nucleotide sequence ID" value="NZ_JQKF01000030.1"/>
</dbReference>
<proteinExistence type="predicted"/>
<gene>
    <name evidence="1" type="ORF">FEAC_25510</name>
</gene>
<reference evidence="1 2" key="1">
    <citation type="submission" date="2015-01" db="EMBL/GenBank/DDBJ databases">
        <title>Draft genome of the acidophilic iron oxidizer Ferrimicrobium acidiphilum strain T23.</title>
        <authorList>
            <person name="Poehlein A."/>
            <person name="Eisen S."/>
            <person name="Schloemann M."/>
            <person name="Johnson B.D."/>
            <person name="Daniel R."/>
            <person name="Muehling M."/>
        </authorList>
    </citation>
    <scope>NUCLEOTIDE SEQUENCE [LARGE SCALE GENOMIC DNA]</scope>
    <source>
        <strain evidence="1 2">T23</strain>
    </source>
</reference>
<dbReference type="Proteomes" id="UP000032336">
    <property type="component" value="Unassembled WGS sequence"/>
</dbReference>
<organism evidence="1 2">
    <name type="scientific">Ferrimicrobium acidiphilum DSM 19497</name>
    <dbReference type="NCBI Taxonomy" id="1121877"/>
    <lineage>
        <taxon>Bacteria</taxon>
        <taxon>Bacillati</taxon>
        <taxon>Actinomycetota</taxon>
        <taxon>Acidimicrobiia</taxon>
        <taxon>Acidimicrobiales</taxon>
        <taxon>Acidimicrobiaceae</taxon>
        <taxon>Ferrimicrobium</taxon>
    </lineage>
</organism>
<dbReference type="EMBL" id="JXUW01000031">
    <property type="protein sequence ID" value="KJE75709.1"/>
    <property type="molecule type" value="Genomic_DNA"/>
</dbReference>
<name>A0A0D8FRZ8_9ACTN</name>
<keyword evidence="2" id="KW-1185">Reference proteome</keyword>
<evidence type="ECO:0000313" key="1">
    <source>
        <dbReference type="EMBL" id="KJE75709.1"/>
    </source>
</evidence>
<protein>
    <submittedName>
        <fullName evidence="1">Uncharacterized protein</fullName>
    </submittedName>
</protein>
<dbReference type="STRING" id="1121877.FEAC_25510"/>
<dbReference type="GeneID" id="78373570"/>
<accession>A0A0D8FRZ8</accession>
<sequence length="266" mass="27291">MSVHPYRKWAIGAGVVVLLVAVGLVAGLGGTPGGGRSGAPVLKKAQHVLKPQYSPPLTTAGGGSAQQQSDNAKIATANEGKGAQWAAIETLAAPAPVASRAFPAISNATRQGADTYASAFVSELLSIDFAKQSRPSLLAWAQSEMAPDTLPGTPARASTRILYANLSSSTSPVPTPATWSANAAAGVTWAVSGVNETIAPLWSDALATGWVPPDPRMVGLDVTGTLTITQRGHAPAERPFSLQLELGTAEYHSGYGALSVNKWTEG</sequence>
<comment type="caution">
    <text evidence="1">The sequence shown here is derived from an EMBL/GenBank/DDBJ whole genome shotgun (WGS) entry which is preliminary data.</text>
</comment>